<dbReference type="GO" id="GO:0006493">
    <property type="term" value="P:protein O-linked glycosylation"/>
    <property type="evidence" value="ECO:0007669"/>
    <property type="project" value="TreeGrafter"/>
</dbReference>
<dbReference type="InterPro" id="IPR001173">
    <property type="entry name" value="Glyco_trans_2-like"/>
</dbReference>
<evidence type="ECO:0000313" key="19">
    <source>
        <dbReference type="Proteomes" id="UP000324832"/>
    </source>
</evidence>
<evidence type="ECO:0000256" key="11">
    <source>
        <dbReference type="ARBA" id="ARBA00022989"/>
    </source>
</evidence>
<keyword evidence="8" id="KW-0479">Metal-binding</keyword>
<keyword evidence="13" id="KW-0472">Membrane</keyword>
<dbReference type="Gene3D" id="3.90.550.10">
    <property type="entry name" value="Spore Coat Polysaccharide Biosynthesis Protein SpsA, Chain A"/>
    <property type="match status" value="1"/>
</dbReference>
<dbReference type="GO" id="GO:0000139">
    <property type="term" value="C:Golgi membrane"/>
    <property type="evidence" value="ECO:0007669"/>
    <property type="project" value="UniProtKB-SubCell"/>
</dbReference>
<keyword evidence="9" id="KW-0430">Lectin</keyword>
<evidence type="ECO:0000256" key="10">
    <source>
        <dbReference type="ARBA" id="ARBA00022968"/>
    </source>
</evidence>
<evidence type="ECO:0000256" key="14">
    <source>
        <dbReference type="ARBA" id="ARBA00023157"/>
    </source>
</evidence>
<evidence type="ECO:0000259" key="16">
    <source>
        <dbReference type="Pfam" id="PF00535"/>
    </source>
</evidence>
<feature type="non-terminal residue" evidence="18">
    <location>
        <position position="385"/>
    </location>
</feature>
<feature type="domain" description="Galactosyltransferase C-terminal" evidence="17">
    <location>
        <begin position="226"/>
        <end position="290"/>
    </location>
</feature>
<accession>A0A5E4QFA4</accession>
<keyword evidence="11" id="KW-1133">Transmembrane helix</keyword>
<keyword evidence="12" id="KW-0333">Golgi apparatus</keyword>
<evidence type="ECO:0000256" key="8">
    <source>
        <dbReference type="ARBA" id="ARBA00022723"/>
    </source>
</evidence>
<evidence type="ECO:0000256" key="13">
    <source>
        <dbReference type="ARBA" id="ARBA00023136"/>
    </source>
</evidence>
<dbReference type="InterPro" id="IPR029044">
    <property type="entry name" value="Nucleotide-diphossugar_trans"/>
</dbReference>
<evidence type="ECO:0000256" key="7">
    <source>
        <dbReference type="ARBA" id="ARBA00022692"/>
    </source>
</evidence>
<sequence length="385" mass="44600">MNGTAVDIEDNIRGTIKILIDKGWKNHEFNQFVSDLIPTNRTLPDLRDPWCFQKNNSDHLPEASVVICFHNEAWSTLLRTIESVLQRSPGHLLKEIILFDDFSTMSHLKGQLEDYIRRTPKVTLIRSRHRIGLIKARIIGAENAVSPVVVFLDSHCECTEGWLEPLLERISQDPTVVASPIVDHIEGNTFEYLPQSLDNLLIGGFNWELKFIWIPISKNIWKNRTHLSAPVKTPTISGGLYAINMEFFARLGYYDDDFDIWGAENLELSFKAWMCGGSLEIVPCSRVGHVFRKKFPYRNKRGSFKKNSVRVAKVWLDDYAKYFYQRIGYVKGYFGDVTKRKELREELKCKSFEWYLHNVYPEMKLPDENVAYGQIYSMGNYAVCL</sequence>
<keyword evidence="14" id="KW-1015">Disulfide bond</keyword>
<dbReference type="Pfam" id="PF02709">
    <property type="entry name" value="Glyco_transf_7C"/>
    <property type="match status" value="1"/>
</dbReference>
<evidence type="ECO:0000256" key="5">
    <source>
        <dbReference type="ARBA" id="ARBA00022676"/>
    </source>
</evidence>
<gene>
    <name evidence="18" type="ORF">LSINAPIS_LOCUS7327</name>
</gene>
<evidence type="ECO:0000256" key="15">
    <source>
        <dbReference type="ARBA" id="ARBA00023211"/>
    </source>
</evidence>
<dbReference type="EMBL" id="FZQP02002404">
    <property type="protein sequence ID" value="VVC95659.1"/>
    <property type="molecule type" value="Genomic_DNA"/>
</dbReference>
<proteinExistence type="inferred from homology"/>
<keyword evidence="10" id="KW-0735">Signal-anchor</keyword>
<evidence type="ECO:0000256" key="9">
    <source>
        <dbReference type="ARBA" id="ARBA00022734"/>
    </source>
</evidence>
<comment type="similarity">
    <text evidence="4">Belongs to the glycosyltransferase 2 family. GalNAc-T subfamily.</text>
</comment>
<feature type="domain" description="Glycosyltransferase 2-like" evidence="16">
    <location>
        <begin position="64"/>
        <end position="212"/>
    </location>
</feature>
<evidence type="ECO:0000256" key="12">
    <source>
        <dbReference type="ARBA" id="ARBA00023034"/>
    </source>
</evidence>
<comment type="subcellular location">
    <subcellularLocation>
        <location evidence="2">Golgi apparatus membrane</location>
        <topology evidence="2">Single-pass type II membrane protein</topology>
    </subcellularLocation>
</comment>
<organism evidence="18 19">
    <name type="scientific">Leptidea sinapis</name>
    <dbReference type="NCBI Taxonomy" id="189913"/>
    <lineage>
        <taxon>Eukaryota</taxon>
        <taxon>Metazoa</taxon>
        <taxon>Ecdysozoa</taxon>
        <taxon>Arthropoda</taxon>
        <taxon>Hexapoda</taxon>
        <taxon>Insecta</taxon>
        <taxon>Pterygota</taxon>
        <taxon>Neoptera</taxon>
        <taxon>Endopterygota</taxon>
        <taxon>Lepidoptera</taxon>
        <taxon>Glossata</taxon>
        <taxon>Ditrysia</taxon>
        <taxon>Papilionoidea</taxon>
        <taxon>Pieridae</taxon>
        <taxon>Dismorphiinae</taxon>
        <taxon>Leptidea</taxon>
    </lineage>
</organism>
<evidence type="ECO:0000313" key="18">
    <source>
        <dbReference type="EMBL" id="VVC95659.1"/>
    </source>
</evidence>
<evidence type="ECO:0000256" key="3">
    <source>
        <dbReference type="ARBA" id="ARBA00004922"/>
    </source>
</evidence>
<comment type="pathway">
    <text evidence="3">Protein modification; protein glycosylation.</text>
</comment>
<dbReference type="GO" id="GO:0046872">
    <property type="term" value="F:metal ion binding"/>
    <property type="evidence" value="ECO:0007669"/>
    <property type="project" value="UniProtKB-KW"/>
</dbReference>
<comment type="cofactor">
    <cofactor evidence="1">
        <name>Mn(2+)</name>
        <dbReference type="ChEBI" id="CHEBI:29035"/>
    </cofactor>
</comment>
<dbReference type="PANTHER" id="PTHR11675">
    <property type="entry name" value="N-ACETYLGALACTOSAMINYLTRANSFERASE"/>
    <property type="match status" value="1"/>
</dbReference>
<dbReference type="Pfam" id="PF00535">
    <property type="entry name" value="Glycos_transf_2"/>
    <property type="match status" value="1"/>
</dbReference>
<keyword evidence="19" id="KW-1185">Reference proteome</keyword>
<evidence type="ECO:0000256" key="6">
    <source>
        <dbReference type="ARBA" id="ARBA00022679"/>
    </source>
</evidence>
<dbReference type="SUPFAM" id="SSF53448">
    <property type="entry name" value="Nucleotide-diphospho-sugar transferases"/>
    <property type="match status" value="1"/>
</dbReference>
<keyword evidence="6" id="KW-0808">Transferase</keyword>
<dbReference type="PANTHER" id="PTHR11675:SF131">
    <property type="entry name" value="POLYPEPTIDE N-ACETYLGALACTOSAMINYLTRANSFERASE 9-RELATED"/>
    <property type="match status" value="1"/>
</dbReference>
<dbReference type="FunFam" id="3.90.550.10:FF:000021">
    <property type="entry name" value="Polypeptide N-acetylgalactosaminyltransferase"/>
    <property type="match status" value="1"/>
</dbReference>
<name>A0A5E4QFA4_9NEOP</name>
<keyword evidence="7" id="KW-0812">Transmembrane</keyword>
<dbReference type="GO" id="GO:0030246">
    <property type="term" value="F:carbohydrate binding"/>
    <property type="evidence" value="ECO:0007669"/>
    <property type="project" value="UniProtKB-KW"/>
</dbReference>
<reference evidence="18 19" key="1">
    <citation type="submission" date="2017-07" db="EMBL/GenBank/DDBJ databases">
        <authorList>
            <person name="Talla V."/>
            <person name="Backstrom N."/>
        </authorList>
    </citation>
    <scope>NUCLEOTIDE SEQUENCE [LARGE SCALE GENOMIC DNA]</scope>
</reference>
<dbReference type="Proteomes" id="UP000324832">
    <property type="component" value="Unassembled WGS sequence"/>
</dbReference>
<evidence type="ECO:0000259" key="17">
    <source>
        <dbReference type="Pfam" id="PF02709"/>
    </source>
</evidence>
<keyword evidence="5" id="KW-0328">Glycosyltransferase</keyword>
<dbReference type="GO" id="GO:0004653">
    <property type="term" value="F:polypeptide N-acetylgalactosaminyltransferase activity"/>
    <property type="evidence" value="ECO:0007669"/>
    <property type="project" value="UniProtKB-ARBA"/>
</dbReference>
<dbReference type="InterPro" id="IPR045885">
    <property type="entry name" value="GalNAc-T"/>
</dbReference>
<dbReference type="AlphaFoldDB" id="A0A5E4QFA4"/>
<evidence type="ECO:0000256" key="2">
    <source>
        <dbReference type="ARBA" id="ARBA00004323"/>
    </source>
</evidence>
<protein>
    <submittedName>
        <fullName evidence="18">Uncharacterized protein</fullName>
    </submittedName>
</protein>
<evidence type="ECO:0000256" key="4">
    <source>
        <dbReference type="ARBA" id="ARBA00005680"/>
    </source>
</evidence>
<dbReference type="CDD" id="cd02510">
    <property type="entry name" value="pp-GalNAc-T"/>
    <property type="match status" value="1"/>
</dbReference>
<keyword evidence="15" id="KW-0464">Manganese</keyword>
<evidence type="ECO:0000256" key="1">
    <source>
        <dbReference type="ARBA" id="ARBA00001936"/>
    </source>
</evidence>
<dbReference type="InterPro" id="IPR027791">
    <property type="entry name" value="Galactosyl_T_C"/>
</dbReference>